<dbReference type="OrthoDB" id="2172547at2"/>
<dbReference type="Pfam" id="PF05043">
    <property type="entry name" value="Mga"/>
    <property type="match status" value="1"/>
</dbReference>
<gene>
    <name evidence="2" type="ORF">SAMN02745116_00568</name>
</gene>
<accession>A0A1T4L9H2</accession>
<dbReference type="AlphaFoldDB" id="A0A1T4L9H2"/>
<dbReference type="Proteomes" id="UP000190328">
    <property type="component" value="Unassembled WGS sequence"/>
</dbReference>
<organism evidence="2 3">
    <name type="scientific">Pilibacter termitis</name>
    <dbReference type="NCBI Taxonomy" id="263852"/>
    <lineage>
        <taxon>Bacteria</taxon>
        <taxon>Bacillati</taxon>
        <taxon>Bacillota</taxon>
        <taxon>Bacilli</taxon>
        <taxon>Lactobacillales</taxon>
        <taxon>Enterococcaceae</taxon>
        <taxon>Pilibacter</taxon>
    </lineage>
</organism>
<keyword evidence="3" id="KW-1185">Reference proteome</keyword>
<dbReference type="EMBL" id="FUXI01000005">
    <property type="protein sequence ID" value="SJZ51221.1"/>
    <property type="molecule type" value="Genomic_DNA"/>
</dbReference>
<feature type="domain" description="Mga helix-turn-helix" evidence="1">
    <location>
        <begin position="89"/>
        <end position="165"/>
    </location>
</feature>
<dbReference type="RefSeq" id="WP_078806528.1">
    <property type="nucleotide sequence ID" value="NZ_FUXI01000005.1"/>
</dbReference>
<protein>
    <recommendedName>
        <fullName evidence="1">Mga helix-turn-helix domain-containing protein</fullName>
    </recommendedName>
</protein>
<evidence type="ECO:0000313" key="2">
    <source>
        <dbReference type="EMBL" id="SJZ51221.1"/>
    </source>
</evidence>
<proteinExistence type="predicted"/>
<sequence length="480" mass="56876">MNINSLFFSDSELLLLEVYIELSKLKTKQTVSIKALSESLFLSYGQVSRYLVKIQHQLTEMDEWTKGFVIKNGLIEFLKDFPEVDSYRTFFAQKTIPFQVLLALLNEEYATVEEFLDAQGISKTTLHNKTKNLNAFAKFHGVTISYTPFQINGKEFAVRTFFFDLLWLICNGKDIFTKDEKILSNAYETCALKENYIFNTQCNYWLRIIEKRVLHGHEYTPPENLEHLLTYYSDIHLIESRKVFTEEQLKRETLFLKVYALIQSIRLKRYVINDNFFQYLNLEESHVIHKTATLLNKILIKERILTKDMDQTRVNNLILYIALVQYITSSPFPSNSLFYKEDNAEFKELQKKITQALTPYKMHLKDYLNDLSLPFLSRMLTRMIVNSPKQYVQKKVRIALSIEPNNPNIRNIISTLVKYPNIEIDWFNPEKDYDYVIHTLGNFSEEFPELDSFYWQFHYEKEELQLLEQIIIQLLNPSSR</sequence>
<evidence type="ECO:0000259" key="1">
    <source>
        <dbReference type="Pfam" id="PF05043"/>
    </source>
</evidence>
<name>A0A1T4L9H2_9ENTE</name>
<dbReference type="InterPro" id="IPR007737">
    <property type="entry name" value="Mga_HTH"/>
</dbReference>
<reference evidence="2 3" key="1">
    <citation type="submission" date="2017-02" db="EMBL/GenBank/DDBJ databases">
        <authorList>
            <person name="Peterson S.W."/>
        </authorList>
    </citation>
    <scope>NUCLEOTIDE SEQUENCE [LARGE SCALE GENOMIC DNA]</scope>
    <source>
        <strain evidence="2 3">ATCC BAA-1030</strain>
    </source>
</reference>
<evidence type="ECO:0000313" key="3">
    <source>
        <dbReference type="Proteomes" id="UP000190328"/>
    </source>
</evidence>
<dbReference type="STRING" id="263852.SAMN02745116_00568"/>